<dbReference type="InterPro" id="IPR013783">
    <property type="entry name" value="Ig-like_fold"/>
</dbReference>
<keyword evidence="11" id="KW-0539">Nucleus</keyword>
<keyword evidence="9" id="KW-0804">Transcription</keyword>
<dbReference type="Pfam" id="PF00172">
    <property type="entry name" value="Zn_clus"/>
    <property type="match status" value="1"/>
</dbReference>
<dbReference type="VEuPathDB" id="FungiDB:HCDG_06000"/>
<evidence type="ECO:0000313" key="21">
    <source>
        <dbReference type="Proteomes" id="UP000002624"/>
    </source>
</evidence>
<dbReference type="STRING" id="544712.C6HIW6"/>
<dbReference type="Pfam" id="PF00686">
    <property type="entry name" value="CBM_20"/>
    <property type="match status" value="1"/>
</dbReference>
<sequence length="1360" mass="150176">MAVSLFCGALLFVGLWSVFAGLWAGLVDLQPWPIQRPLLTNPLEAWIAKESSYALQALLANIGAEGAKVKGAVAGIVVASPSKEDPDYFYTWTRDASLVFKGLVDAFISGDTSLQSKIHEFISAQAHLQTISNPSGGLSSGGLGEPKFDVNMSSFNGNWGRPQRDGPALRATAMISYGKWLIANGYANTARMIVWPVVQNDLSYVAQFWSSPGFDLWEEVDGMSFFTTAVQHRALVEGSRFARQIGLRCPSCESQAPQVLCFMQNYWTGSYINSNTGGDRSGKDTNSILASIHTFDPEASCDDLTFQPCSAKSLANHKVVTDSFRSIYPLNHGVSAGSAVAVGRYPEDVYFGGNPWYLSTFAAAEQLYDAIYQWQRLGSILVTDVSIHFFKDIYASAVVGTYPSSSTTFKSIIEAVRDYADGYLAVAQKYTPVSGELAEQFSRDDGTPLSASDLTWSYASFLTAVSRRNSSVPDPWGQTAASSIPSTCQITSATGPYRTATNTKWPSDLTSISRTTSFSNGLTETKITTTSTTTSTSPCVTPDSIRVTFNEVATTTPGQRIFIIGSVPELGSWDVLSAIALSADQYTDDNRLWHRTIQLGAGLDFEYKYIRLSMRTEANAIMQKPACLRISCFCEKHSSQMPHRMSWSAVSTPFQKWEILCHKWMMLPVPMSWAKHSVTAFSVPKCRPLRGCLEHETEVSPPTRRLLILALQDDKARFIHFSRIAWRLVDIVSVNYLQTTMSFSDSLPVSDTSQELFGSAEWLLSPPAFVAQKGDHGPAQVTFPPPGAESETGFRTRQRVSLACLPCRNRHVKCDSGLPICSRCKFDGRQCKYMQSRRGGHNKIVSSDTRAPVTQSPTRGSEFSHRSSGDRTSTRVGDSDSAGMVETGTSSESAATTGSASLDRPFECYYTFFHESHPMVLPKQHFTARLDVDPESLEVVAAIMRYIGSLYGHCPSPEFFKSLSESLLFCNQLPRNGFSVQALMLYSIATHWNNDKPRAREILDVATTMALEIGMNSCQFAYQHGEGNLVLEETWRRTWWLLYIVDSLYAGIRHSPGFALWSVNSNVDLPCEEEDFHSGNIPKPKTLVEFDDRQFDTVDVVFSSFAYLIDASRILGTTLAVGLDDSNPVDPEVDYVDLGLVAWSLHLPDIKRELVTNKGNVDPILFLAHMLIHTTTIYLHRPRSKLLYNNAENISKCAPPPPPERLTHAAQEAYQMHTVKVLTASEKISSLLALPTPLVKQSQFIICMVALSTIAQLSACIFDTNIGTSRAIKERIRLNIGALKAHEKIWPLGRKTLYEVKLIARQVFALPNLDCQVISDLMDQAHEISNHSGNSVMIDESFPTAIFGDSCFLSPVPSPL</sequence>
<evidence type="ECO:0000256" key="15">
    <source>
        <dbReference type="ARBA" id="ARBA00033442"/>
    </source>
</evidence>
<feature type="domain" description="CBM20" evidence="19">
    <location>
        <begin position="539"/>
        <end position="649"/>
    </location>
</feature>
<dbReference type="GO" id="GO:0000272">
    <property type="term" value="P:polysaccharide catabolic process"/>
    <property type="evidence" value="ECO:0007669"/>
    <property type="project" value="UniProtKB-KW"/>
</dbReference>
<dbReference type="PROSITE" id="PS51166">
    <property type="entry name" value="CBM20"/>
    <property type="match status" value="1"/>
</dbReference>
<dbReference type="GO" id="GO:0000981">
    <property type="term" value="F:DNA-binding transcription factor activity, RNA polymerase II-specific"/>
    <property type="evidence" value="ECO:0007669"/>
    <property type="project" value="InterPro"/>
</dbReference>
<evidence type="ECO:0000256" key="13">
    <source>
        <dbReference type="ARBA" id="ARBA00023295"/>
    </source>
</evidence>
<comment type="catalytic activity">
    <reaction evidence="1">
        <text>Hydrolysis of terminal (1-&gt;4)-linked alpha-D-glucose residues successively from non-reducing ends of the chains with release of beta-D-glucose.</text>
        <dbReference type="EC" id="3.2.1.3"/>
    </reaction>
</comment>
<dbReference type="Pfam" id="PF00723">
    <property type="entry name" value="Glyco_hydro_15"/>
    <property type="match status" value="1"/>
</dbReference>
<evidence type="ECO:0000256" key="14">
    <source>
        <dbReference type="ARBA" id="ARBA00023326"/>
    </source>
</evidence>
<dbReference type="InterPro" id="IPR011613">
    <property type="entry name" value="GH15-like"/>
</dbReference>
<evidence type="ECO:0000259" key="18">
    <source>
        <dbReference type="PROSITE" id="PS50048"/>
    </source>
</evidence>
<comment type="similarity">
    <text evidence="2">Belongs to the glycosyl hydrolase 15 family.</text>
</comment>
<evidence type="ECO:0000256" key="11">
    <source>
        <dbReference type="ARBA" id="ARBA00023242"/>
    </source>
</evidence>
<feature type="compositionally biased region" description="Basic and acidic residues" evidence="17">
    <location>
        <begin position="862"/>
        <end position="873"/>
    </location>
</feature>
<keyword evidence="14" id="KW-0624">Polysaccharide degradation</keyword>
<feature type="domain" description="Zn(2)-C6 fungal-type" evidence="18">
    <location>
        <begin position="803"/>
        <end position="833"/>
    </location>
</feature>
<keyword evidence="12" id="KW-0119">Carbohydrate metabolism</keyword>
<evidence type="ECO:0000256" key="5">
    <source>
        <dbReference type="ARBA" id="ARBA00022729"/>
    </source>
</evidence>
<dbReference type="HOGENOM" id="CLU_005618_0_0_1"/>
<dbReference type="FunFam" id="1.50.10.10:FF:000018">
    <property type="entry name" value="Glucoamylase"/>
    <property type="match status" value="1"/>
</dbReference>
<evidence type="ECO:0000256" key="16">
    <source>
        <dbReference type="ARBA" id="ARBA00033473"/>
    </source>
</evidence>
<dbReference type="OrthoDB" id="2399539at2759"/>
<dbReference type="CDD" id="cd05811">
    <property type="entry name" value="CBM20_glucoamylase"/>
    <property type="match status" value="1"/>
</dbReference>
<evidence type="ECO:0000256" key="8">
    <source>
        <dbReference type="ARBA" id="ARBA00023125"/>
    </source>
</evidence>
<feature type="region of interest" description="Disordered" evidence="17">
    <location>
        <begin position="837"/>
        <end position="898"/>
    </location>
</feature>
<evidence type="ECO:0000256" key="2">
    <source>
        <dbReference type="ARBA" id="ARBA00006188"/>
    </source>
</evidence>
<evidence type="ECO:0000256" key="3">
    <source>
        <dbReference type="ARBA" id="ARBA00012593"/>
    </source>
</evidence>
<dbReference type="CDD" id="cd00067">
    <property type="entry name" value="GAL4"/>
    <property type="match status" value="1"/>
</dbReference>
<protein>
    <recommendedName>
        <fullName evidence="3">glucan 1,4-alpha-glucosidase</fullName>
        <ecNumber evidence="3">3.2.1.3</ecNumber>
    </recommendedName>
    <alternativeName>
        <fullName evidence="16">1,4-alpha-D-glucan glucohydrolase</fullName>
    </alternativeName>
    <alternativeName>
        <fullName evidence="15">Glucan 1,4-alpha-glucosidase</fullName>
    </alternativeName>
</protein>
<evidence type="ECO:0000256" key="9">
    <source>
        <dbReference type="ARBA" id="ARBA00023163"/>
    </source>
</evidence>
<dbReference type="InterPro" id="IPR046966">
    <property type="entry name" value="Glucoamylase_active_site"/>
</dbReference>
<dbReference type="InterPro" id="IPR008928">
    <property type="entry name" value="6-hairpin_glycosidase_sf"/>
</dbReference>
<keyword evidence="6" id="KW-0378">Hydrolase</keyword>
<evidence type="ECO:0000259" key="19">
    <source>
        <dbReference type="PROSITE" id="PS51166"/>
    </source>
</evidence>
<dbReference type="PRINTS" id="PR00736">
    <property type="entry name" value="GLHYDRLASE15"/>
</dbReference>
<dbReference type="OMA" id="HEFISAQ"/>
<evidence type="ECO:0000256" key="7">
    <source>
        <dbReference type="ARBA" id="ARBA00023015"/>
    </source>
</evidence>
<dbReference type="SUPFAM" id="SSF49452">
    <property type="entry name" value="Starch-binding domain-like"/>
    <property type="match status" value="1"/>
</dbReference>
<dbReference type="InterPro" id="IPR000165">
    <property type="entry name" value="Glucoamylase"/>
</dbReference>
<keyword evidence="4" id="KW-0479">Metal-binding</keyword>
<evidence type="ECO:0000256" key="17">
    <source>
        <dbReference type="SAM" id="MobiDB-lite"/>
    </source>
</evidence>
<accession>C6HIW6</accession>
<organism evidence="20 21">
    <name type="scientific">Ajellomyces capsulatus (strain H143)</name>
    <name type="common">Darling's disease fungus</name>
    <name type="synonym">Histoplasma capsulatum</name>
    <dbReference type="NCBI Taxonomy" id="544712"/>
    <lineage>
        <taxon>Eukaryota</taxon>
        <taxon>Fungi</taxon>
        <taxon>Dikarya</taxon>
        <taxon>Ascomycota</taxon>
        <taxon>Pezizomycotina</taxon>
        <taxon>Eurotiomycetes</taxon>
        <taxon>Eurotiomycetidae</taxon>
        <taxon>Onygenales</taxon>
        <taxon>Ajellomycetaceae</taxon>
        <taxon>Histoplasma</taxon>
    </lineage>
</organism>
<dbReference type="PROSITE" id="PS00820">
    <property type="entry name" value="GLUCOAMYLASE"/>
    <property type="match status" value="1"/>
</dbReference>
<dbReference type="Gene3D" id="1.50.10.10">
    <property type="match status" value="1"/>
</dbReference>
<keyword evidence="8" id="KW-0238">DNA-binding</keyword>
<keyword evidence="7" id="KW-0805">Transcription regulation</keyword>
<dbReference type="EC" id="3.2.1.3" evidence="3"/>
<dbReference type="GO" id="GO:2001070">
    <property type="term" value="F:starch binding"/>
    <property type="evidence" value="ECO:0007669"/>
    <property type="project" value="InterPro"/>
</dbReference>
<dbReference type="InterPro" id="IPR036864">
    <property type="entry name" value="Zn2-C6_fun-type_DNA-bd_sf"/>
</dbReference>
<reference evidence="21" key="1">
    <citation type="submission" date="2009-05" db="EMBL/GenBank/DDBJ databases">
        <title>The genome sequence of Ajellomyces capsulatus strain H143.</title>
        <authorList>
            <person name="Champion M."/>
            <person name="Cuomo C.A."/>
            <person name="Ma L.-J."/>
            <person name="Henn M.R."/>
            <person name="Sil A."/>
            <person name="Goldman B."/>
            <person name="Young S.K."/>
            <person name="Kodira C.D."/>
            <person name="Zeng Q."/>
            <person name="Koehrsen M."/>
            <person name="Alvarado L."/>
            <person name="Berlin A.M."/>
            <person name="Borenstein D."/>
            <person name="Chen Z."/>
            <person name="Engels R."/>
            <person name="Freedman E."/>
            <person name="Gellesch M."/>
            <person name="Goldberg J."/>
            <person name="Griggs A."/>
            <person name="Gujja S."/>
            <person name="Heiman D.I."/>
            <person name="Hepburn T.A."/>
            <person name="Howarth C."/>
            <person name="Jen D."/>
            <person name="Larson L."/>
            <person name="Lewis B."/>
            <person name="Mehta T."/>
            <person name="Park D."/>
            <person name="Pearson M."/>
            <person name="Roberts A."/>
            <person name="Saif S."/>
            <person name="Shea T.D."/>
            <person name="Shenoy N."/>
            <person name="Sisk P."/>
            <person name="Stolte C."/>
            <person name="Sykes S."/>
            <person name="Walk T."/>
            <person name="White J."/>
            <person name="Yandava C."/>
            <person name="Klein B."/>
            <person name="McEwen J.G."/>
            <person name="Puccia R."/>
            <person name="Goldman G.H."/>
            <person name="Felipe M.S."/>
            <person name="Nino-Vega G."/>
            <person name="San-Blas G."/>
            <person name="Taylor J.W."/>
            <person name="Mendoza L."/>
            <person name="Galagan J.E."/>
            <person name="Nusbaum C."/>
            <person name="Birren B.W."/>
        </authorList>
    </citation>
    <scope>NUCLEOTIDE SEQUENCE [LARGE SCALE GENOMIC DNA]</scope>
    <source>
        <strain evidence="21">H143</strain>
    </source>
</reference>
<dbReference type="PANTHER" id="PTHR31616">
    <property type="entry name" value="TREHALASE"/>
    <property type="match status" value="1"/>
</dbReference>
<feature type="compositionally biased region" description="Low complexity" evidence="17">
    <location>
        <begin position="886"/>
        <end position="898"/>
    </location>
</feature>
<dbReference type="eggNOG" id="ENOG502QVKR">
    <property type="taxonomic scope" value="Eukaryota"/>
</dbReference>
<dbReference type="InterPro" id="IPR007219">
    <property type="entry name" value="XnlR_reg_dom"/>
</dbReference>
<evidence type="ECO:0000256" key="6">
    <source>
        <dbReference type="ARBA" id="ARBA00022801"/>
    </source>
</evidence>
<dbReference type="GO" id="GO:0000324">
    <property type="term" value="C:fungal-type vacuole"/>
    <property type="evidence" value="ECO:0007669"/>
    <property type="project" value="TreeGrafter"/>
</dbReference>
<feature type="compositionally biased region" description="Polar residues" evidence="17">
    <location>
        <begin position="844"/>
        <end position="861"/>
    </location>
</feature>
<dbReference type="SUPFAM" id="SSF57701">
    <property type="entry name" value="Zn2/Cys6 DNA-binding domain"/>
    <property type="match status" value="1"/>
</dbReference>
<dbReference type="SUPFAM" id="SSF48208">
    <property type="entry name" value="Six-hairpin glycosidases"/>
    <property type="match status" value="1"/>
</dbReference>
<dbReference type="PROSITE" id="PS50048">
    <property type="entry name" value="ZN2_CY6_FUNGAL_2"/>
    <property type="match status" value="1"/>
</dbReference>
<proteinExistence type="inferred from homology"/>
<dbReference type="Gene3D" id="2.60.40.10">
    <property type="entry name" value="Immunoglobulins"/>
    <property type="match status" value="1"/>
</dbReference>
<dbReference type="Proteomes" id="UP000002624">
    <property type="component" value="Unassembled WGS sequence"/>
</dbReference>
<dbReference type="EMBL" id="GG692428">
    <property type="protein sequence ID" value="EER39778.1"/>
    <property type="molecule type" value="Genomic_DNA"/>
</dbReference>
<dbReference type="PROSITE" id="PS00463">
    <property type="entry name" value="ZN2_CY6_FUNGAL_1"/>
    <property type="match status" value="1"/>
</dbReference>
<feature type="region of interest" description="Disordered" evidence="17">
    <location>
        <begin position="774"/>
        <end position="794"/>
    </location>
</feature>
<dbReference type="SMART" id="SM01065">
    <property type="entry name" value="CBM_2"/>
    <property type="match status" value="1"/>
</dbReference>
<dbReference type="InterPro" id="IPR001138">
    <property type="entry name" value="Zn2Cys6_DnaBD"/>
</dbReference>
<dbReference type="GO" id="GO:0004339">
    <property type="term" value="F:glucan 1,4-alpha-glucosidase activity"/>
    <property type="evidence" value="ECO:0007669"/>
    <property type="project" value="UniProtKB-EC"/>
</dbReference>
<dbReference type="GO" id="GO:0003677">
    <property type="term" value="F:DNA binding"/>
    <property type="evidence" value="ECO:0007669"/>
    <property type="project" value="UniProtKB-KW"/>
</dbReference>
<evidence type="ECO:0000256" key="12">
    <source>
        <dbReference type="ARBA" id="ARBA00023277"/>
    </source>
</evidence>
<dbReference type="InterPro" id="IPR012341">
    <property type="entry name" value="6hp_glycosidase-like_sf"/>
</dbReference>
<dbReference type="GO" id="GO:0008270">
    <property type="term" value="F:zinc ion binding"/>
    <property type="evidence" value="ECO:0007669"/>
    <property type="project" value="InterPro"/>
</dbReference>
<evidence type="ECO:0000256" key="4">
    <source>
        <dbReference type="ARBA" id="ARBA00022723"/>
    </source>
</evidence>
<dbReference type="CDD" id="cd12148">
    <property type="entry name" value="fungal_TF_MHR"/>
    <property type="match status" value="1"/>
</dbReference>
<keyword evidence="5" id="KW-0732">Signal</keyword>
<dbReference type="Pfam" id="PF04082">
    <property type="entry name" value="Fungal_trans"/>
    <property type="match status" value="1"/>
</dbReference>
<evidence type="ECO:0000256" key="10">
    <source>
        <dbReference type="ARBA" id="ARBA00023180"/>
    </source>
</evidence>
<gene>
    <name evidence="20" type="ORF">HCDG_06000</name>
</gene>
<dbReference type="SMART" id="SM00906">
    <property type="entry name" value="Fungal_trans"/>
    <property type="match status" value="1"/>
</dbReference>
<dbReference type="GO" id="GO:0006351">
    <property type="term" value="P:DNA-templated transcription"/>
    <property type="evidence" value="ECO:0007669"/>
    <property type="project" value="InterPro"/>
</dbReference>
<name>C6HIW6_AJECH</name>
<dbReference type="PANTHER" id="PTHR31616:SF12">
    <property type="entry name" value="GLUCOAMYLASE"/>
    <property type="match status" value="1"/>
</dbReference>
<dbReference type="InterPro" id="IPR002044">
    <property type="entry name" value="CBM20"/>
</dbReference>
<dbReference type="InterPro" id="IPR034836">
    <property type="entry name" value="CBM20_glucoamylase"/>
</dbReference>
<dbReference type="InterPro" id="IPR013784">
    <property type="entry name" value="Carb-bd-like_fold"/>
</dbReference>
<dbReference type="SMART" id="SM00066">
    <property type="entry name" value="GAL4"/>
    <property type="match status" value="1"/>
</dbReference>
<keyword evidence="13" id="KW-0326">Glycosidase</keyword>
<dbReference type="Gene3D" id="4.10.240.10">
    <property type="entry name" value="Zn(2)-C6 fungal-type DNA-binding domain"/>
    <property type="match status" value="1"/>
</dbReference>
<evidence type="ECO:0000256" key="1">
    <source>
        <dbReference type="ARBA" id="ARBA00001863"/>
    </source>
</evidence>
<keyword evidence="10" id="KW-0325">Glycoprotein</keyword>
<evidence type="ECO:0000313" key="20">
    <source>
        <dbReference type="EMBL" id="EER39778.1"/>
    </source>
</evidence>